<dbReference type="Proteomes" id="UP000268696">
    <property type="component" value="Chromosome"/>
</dbReference>
<dbReference type="EMBL" id="CP027754">
    <property type="protein sequence ID" value="AZE54546.1"/>
    <property type="molecule type" value="Genomic_DNA"/>
</dbReference>
<gene>
    <name evidence="1" type="ORF">C4K03_2391</name>
</gene>
<protein>
    <submittedName>
        <fullName evidence="1">Uncharacterized protein</fullName>
    </submittedName>
</protein>
<organism evidence="1 2">
    <name type="scientific">Pseudomonas synxantha</name>
    <dbReference type="NCBI Taxonomy" id="47883"/>
    <lineage>
        <taxon>Bacteria</taxon>
        <taxon>Pseudomonadati</taxon>
        <taxon>Pseudomonadota</taxon>
        <taxon>Gammaproteobacteria</taxon>
        <taxon>Pseudomonadales</taxon>
        <taxon>Pseudomonadaceae</taxon>
        <taxon>Pseudomonas</taxon>
    </lineage>
</organism>
<sequence>MSAICIRAVSDKGHRNLAAQPVYIRGYSFFRSVRRDQHAARADAAGSGMVQRVGRFKAQTPETRLVKMHEPVITLMAMYVTHITTRA</sequence>
<evidence type="ECO:0000313" key="2">
    <source>
        <dbReference type="Proteomes" id="UP000268696"/>
    </source>
</evidence>
<name>A0A3G7U7N6_9PSED</name>
<accession>A0A3G7U7N6</accession>
<reference evidence="1 2" key="1">
    <citation type="submission" date="2018-03" db="EMBL/GenBank/DDBJ databases">
        <title>Diversity of phytobeneficial traits revealed by whole-genome analysis of worldwide-isolated phenazine-producing Pseudomonas spp.</title>
        <authorList>
            <person name="Biessy A."/>
            <person name="Novinscak A."/>
            <person name="Blom J."/>
            <person name="Leger G."/>
            <person name="Thomashow L.S."/>
            <person name="Cazorla F.M."/>
            <person name="Josic D."/>
            <person name="Filion M."/>
        </authorList>
    </citation>
    <scope>NUCLEOTIDE SEQUENCE [LARGE SCALE GENOMIC DNA]</scope>
    <source>
        <strain evidence="1 2">30B</strain>
    </source>
</reference>
<evidence type="ECO:0000313" key="1">
    <source>
        <dbReference type="EMBL" id="AZE54546.1"/>
    </source>
</evidence>
<dbReference type="AlphaFoldDB" id="A0A3G7U7N6"/>
<proteinExistence type="predicted"/>